<evidence type="ECO:0000313" key="2">
    <source>
        <dbReference type="Proteomes" id="UP000242636"/>
    </source>
</evidence>
<reference evidence="1 2" key="1">
    <citation type="submission" date="2017-02" db="EMBL/GenBank/DDBJ databases">
        <title>Draft Genome Sequences of 'Candidatus Synechococcus spongiarum', Cyanobacterial Symbionts of the Mediterranean Sponge Aplysina aerophoba from two locations.</title>
        <authorList>
            <person name="Slaby B.M."/>
            <person name="Hentschel U."/>
        </authorList>
    </citation>
    <scope>NUCLEOTIDE SEQUENCE [LARGE SCALE GENOMIC DNA]</scope>
    <source>
        <strain evidence="1">LMB bulk15M</strain>
    </source>
</reference>
<dbReference type="AlphaFoldDB" id="A0A1T1D2V5"/>
<proteinExistence type="predicted"/>
<dbReference type="Proteomes" id="UP000242636">
    <property type="component" value="Unassembled WGS sequence"/>
</dbReference>
<comment type="caution">
    <text evidence="1">The sequence shown here is derived from an EMBL/GenBank/DDBJ whole genome shotgun (WGS) entry which is preliminary data.</text>
</comment>
<accession>A0A1T1D2V5</accession>
<gene>
    <name evidence="1" type="ORF">BV61_01420</name>
</gene>
<evidence type="ECO:0008006" key="3">
    <source>
        <dbReference type="Google" id="ProtNLM"/>
    </source>
</evidence>
<name>A0A1T1D2V5_9SYNE</name>
<protein>
    <recommendedName>
        <fullName evidence="3">PIN domain-containing protein</fullName>
    </recommendedName>
</protein>
<keyword evidence="2" id="KW-1185">Reference proteome</keyword>
<dbReference type="EMBL" id="MWLD01000014">
    <property type="protein sequence ID" value="OOV35167.1"/>
    <property type="molecule type" value="Genomic_DNA"/>
</dbReference>
<sequence length="159" mass="17885">MCAIVDTNAAHEVFGSNAGQATEAGGRFFRWLSRGKGNLVVGGKLKQELDQGVPQFRMWANQAILAGQLVNIDDNCVNNKTREVEEHDELQSDDPHIIALAQVSGARLLFSNDKNLHEDFRNAEIINNPRGKIYSTLENKSFTQEKKNLLDRHRCKPRN</sequence>
<evidence type="ECO:0000313" key="1">
    <source>
        <dbReference type="EMBL" id="OOV35167.1"/>
    </source>
</evidence>
<organism evidence="1 2">
    <name type="scientific">Candidatus Synechococcus spongiarum LMB bulk15M</name>
    <dbReference type="NCBI Taxonomy" id="1943582"/>
    <lineage>
        <taxon>Bacteria</taxon>
        <taxon>Bacillati</taxon>
        <taxon>Cyanobacteriota</taxon>
        <taxon>Cyanophyceae</taxon>
        <taxon>Synechococcales</taxon>
        <taxon>Synechococcaceae</taxon>
        <taxon>Synechococcus</taxon>
    </lineage>
</organism>